<dbReference type="AlphaFoldDB" id="X1FNG7"/>
<gene>
    <name evidence="1" type="ORF">S03H2_03607</name>
</gene>
<evidence type="ECO:0000313" key="1">
    <source>
        <dbReference type="EMBL" id="GAH30919.1"/>
    </source>
</evidence>
<comment type="caution">
    <text evidence="1">The sequence shown here is derived from an EMBL/GenBank/DDBJ whole genome shotgun (WGS) entry which is preliminary data.</text>
</comment>
<feature type="non-terminal residue" evidence="1">
    <location>
        <position position="84"/>
    </location>
</feature>
<sequence length="84" mass="8860">MSLLVGTQSRVRRVASGPKTIGAGVTKYLHIDSGTNEAKILAIIIKGVVGADWTLDVYVPSEDGAVATAAEDKRDSIPYVTDTE</sequence>
<proteinExistence type="predicted"/>
<dbReference type="EMBL" id="BARU01001351">
    <property type="protein sequence ID" value="GAH30919.1"/>
    <property type="molecule type" value="Genomic_DNA"/>
</dbReference>
<protein>
    <submittedName>
        <fullName evidence="1">Uncharacterized protein</fullName>
    </submittedName>
</protein>
<organism evidence="1">
    <name type="scientific">marine sediment metagenome</name>
    <dbReference type="NCBI Taxonomy" id="412755"/>
    <lineage>
        <taxon>unclassified sequences</taxon>
        <taxon>metagenomes</taxon>
        <taxon>ecological metagenomes</taxon>
    </lineage>
</organism>
<reference evidence="1" key="1">
    <citation type="journal article" date="2014" name="Front. Microbiol.">
        <title>High frequency of phylogenetically diverse reductive dehalogenase-homologous genes in deep subseafloor sedimentary metagenomes.</title>
        <authorList>
            <person name="Kawai M."/>
            <person name="Futagami T."/>
            <person name="Toyoda A."/>
            <person name="Takaki Y."/>
            <person name="Nishi S."/>
            <person name="Hori S."/>
            <person name="Arai W."/>
            <person name="Tsubouchi T."/>
            <person name="Morono Y."/>
            <person name="Uchiyama I."/>
            <person name="Ito T."/>
            <person name="Fujiyama A."/>
            <person name="Inagaki F."/>
            <person name="Takami H."/>
        </authorList>
    </citation>
    <scope>NUCLEOTIDE SEQUENCE</scope>
    <source>
        <strain evidence="1">Expedition CK06-06</strain>
    </source>
</reference>
<accession>X1FNG7</accession>
<name>X1FNG7_9ZZZZ</name>